<organism evidence="1 2">
    <name type="scientific">Blautia hominis</name>
    <dbReference type="NCBI Taxonomy" id="2025493"/>
    <lineage>
        <taxon>Bacteria</taxon>
        <taxon>Bacillati</taxon>
        <taxon>Bacillota</taxon>
        <taxon>Clostridia</taxon>
        <taxon>Lachnospirales</taxon>
        <taxon>Lachnospiraceae</taxon>
        <taxon>Blautia</taxon>
    </lineage>
</organism>
<accession>A0ABQ0B648</accession>
<dbReference type="Proteomes" id="UP001600943">
    <property type="component" value="Unassembled WGS sequence"/>
</dbReference>
<evidence type="ECO:0000313" key="2">
    <source>
        <dbReference type="Proteomes" id="UP001600943"/>
    </source>
</evidence>
<gene>
    <name evidence="1" type="ORF">K040078D81_10440</name>
</gene>
<comment type="caution">
    <text evidence="1">The sequence shown here is derived from an EMBL/GenBank/DDBJ whole genome shotgun (WGS) entry which is preliminary data.</text>
</comment>
<reference evidence="1 2" key="1">
    <citation type="submission" date="2024-04" db="EMBL/GenBank/DDBJ databases">
        <title>Defined microbial consortia suppress multidrug-resistant proinflammatory Enterobacteriaceae via ecological control.</title>
        <authorList>
            <person name="Furuichi M."/>
            <person name="Kawaguchi T."/>
            <person name="Pust M."/>
            <person name="Yasuma K."/>
            <person name="Plichta D."/>
            <person name="Hasegawa N."/>
            <person name="Ohya T."/>
            <person name="Bhattarai S."/>
            <person name="Sasajima S."/>
            <person name="Aoto Y."/>
            <person name="Tuganbaev T."/>
            <person name="Yaginuma M."/>
            <person name="Ueda M."/>
            <person name="Okahashi N."/>
            <person name="Amafuji K."/>
            <person name="Kiridooshi Y."/>
            <person name="Sugita K."/>
            <person name="Strazar M."/>
            <person name="Skelly A."/>
            <person name="Suda W."/>
            <person name="Hattori M."/>
            <person name="Nakamoto N."/>
            <person name="Caballero S."/>
            <person name="Norman J."/>
            <person name="Olle B."/>
            <person name="Tanoue T."/>
            <person name="Arita M."/>
            <person name="Bucci V."/>
            <person name="Atarashi K."/>
            <person name="Xavier R."/>
            <person name="Honda K."/>
        </authorList>
    </citation>
    <scope>NUCLEOTIDE SEQUENCE [LARGE SCALE GENOMIC DNA]</scope>
    <source>
        <strain evidence="2">k04-0078-D8-1</strain>
    </source>
</reference>
<name>A0ABQ0B648_9FIRM</name>
<evidence type="ECO:0000313" key="1">
    <source>
        <dbReference type="EMBL" id="GAA6406927.1"/>
    </source>
</evidence>
<dbReference type="EMBL" id="BAABYW010000001">
    <property type="protein sequence ID" value="GAA6406927.1"/>
    <property type="molecule type" value="Genomic_DNA"/>
</dbReference>
<keyword evidence="2" id="KW-1185">Reference proteome</keyword>
<protein>
    <submittedName>
        <fullName evidence="1">Uncharacterized protein</fullName>
    </submittedName>
</protein>
<sequence>MPQLINEEAVADEFSADRRKYATLQCLISVSEVSLRIDGVVVPTTRFAGSVLAWIAGAVRWRIYVGWH</sequence>
<proteinExistence type="predicted"/>